<dbReference type="InterPro" id="IPR029154">
    <property type="entry name" value="HIBADH-like_NADP-bd"/>
</dbReference>
<dbReference type="GO" id="GO:0016491">
    <property type="term" value="F:oxidoreductase activity"/>
    <property type="evidence" value="ECO:0007669"/>
    <property type="project" value="UniProtKB-KW"/>
</dbReference>
<dbReference type="Pfam" id="PF03446">
    <property type="entry name" value="NAD_binding_2"/>
    <property type="match status" value="1"/>
</dbReference>
<dbReference type="SUPFAM" id="SSF51735">
    <property type="entry name" value="NAD(P)-binding Rossmann-fold domains"/>
    <property type="match status" value="1"/>
</dbReference>
<feature type="domain" description="3-hydroxyisobutyrate dehydrogenase-like NAD-binding" evidence="6">
    <location>
        <begin position="183"/>
        <end position="297"/>
    </location>
</feature>
<dbReference type="OrthoDB" id="435038at2759"/>
<comment type="similarity">
    <text evidence="1">Belongs to the HIBADH-related family. NP60 subfamily.</text>
</comment>
<organism evidence="7 8">
    <name type="scientific">Acaulospora morrowiae</name>
    <dbReference type="NCBI Taxonomy" id="94023"/>
    <lineage>
        <taxon>Eukaryota</taxon>
        <taxon>Fungi</taxon>
        <taxon>Fungi incertae sedis</taxon>
        <taxon>Mucoromycota</taxon>
        <taxon>Glomeromycotina</taxon>
        <taxon>Glomeromycetes</taxon>
        <taxon>Diversisporales</taxon>
        <taxon>Acaulosporaceae</taxon>
        <taxon>Acaulospora</taxon>
    </lineage>
</organism>
<dbReference type="GO" id="GO:0050661">
    <property type="term" value="F:NADP binding"/>
    <property type="evidence" value="ECO:0007669"/>
    <property type="project" value="InterPro"/>
</dbReference>
<dbReference type="PANTHER" id="PTHR43580">
    <property type="entry name" value="OXIDOREDUCTASE GLYR1-RELATED"/>
    <property type="match status" value="1"/>
</dbReference>
<dbReference type="SUPFAM" id="SSF48179">
    <property type="entry name" value="6-phosphogluconate dehydrogenase C-terminal domain-like"/>
    <property type="match status" value="1"/>
</dbReference>
<evidence type="ECO:0000313" key="7">
    <source>
        <dbReference type="EMBL" id="CAG8634960.1"/>
    </source>
</evidence>
<dbReference type="InterPro" id="IPR006115">
    <property type="entry name" value="6PGDH_NADP-bd"/>
</dbReference>
<comment type="caution">
    <text evidence="7">The sequence shown here is derived from an EMBL/GenBank/DDBJ whole genome shotgun (WGS) entry which is preliminary data.</text>
</comment>
<reference evidence="7" key="1">
    <citation type="submission" date="2021-06" db="EMBL/GenBank/DDBJ databases">
        <authorList>
            <person name="Kallberg Y."/>
            <person name="Tangrot J."/>
            <person name="Rosling A."/>
        </authorList>
    </citation>
    <scope>NUCLEOTIDE SEQUENCE</scope>
    <source>
        <strain evidence="7">CL551</strain>
    </source>
</reference>
<evidence type="ECO:0000259" key="6">
    <source>
        <dbReference type="Pfam" id="PF14833"/>
    </source>
</evidence>
<dbReference type="InterPro" id="IPR008927">
    <property type="entry name" value="6-PGluconate_DH-like_C_sf"/>
</dbReference>
<evidence type="ECO:0000256" key="1">
    <source>
        <dbReference type="ARBA" id="ARBA00007598"/>
    </source>
</evidence>
<evidence type="ECO:0000256" key="3">
    <source>
        <dbReference type="ARBA" id="ARBA00023027"/>
    </source>
</evidence>
<dbReference type="Gene3D" id="3.40.50.720">
    <property type="entry name" value="NAD(P)-binding Rossmann-like Domain"/>
    <property type="match status" value="1"/>
</dbReference>
<accession>A0A9N9GUA4</accession>
<feature type="domain" description="6-phosphogluconate dehydrogenase NADP-binding" evidence="5">
    <location>
        <begin position="7"/>
        <end position="166"/>
    </location>
</feature>
<evidence type="ECO:0000313" key="8">
    <source>
        <dbReference type="Proteomes" id="UP000789342"/>
    </source>
</evidence>
<name>A0A9N9GUA4_9GLOM</name>
<dbReference type="PIRSF" id="PIRSF000103">
    <property type="entry name" value="HIBADH"/>
    <property type="match status" value="1"/>
</dbReference>
<protein>
    <submittedName>
        <fullName evidence="7">14674_t:CDS:1</fullName>
    </submittedName>
</protein>
<dbReference type="PANTHER" id="PTHR43580:SF8">
    <property type="entry name" value="6-PHOSPHOGLUCONATE DEHYDROGENASE NADP-BINDING DOMAIN-CONTAINING PROTEIN-RELATED"/>
    <property type="match status" value="1"/>
</dbReference>
<dbReference type="Proteomes" id="UP000789342">
    <property type="component" value="Unassembled WGS sequence"/>
</dbReference>
<dbReference type="Gene3D" id="1.10.1040.10">
    <property type="entry name" value="N-(1-d-carboxylethyl)-l-norvaline Dehydrogenase, domain 2"/>
    <property type="match status" value="1"/>
</dbReference>
<proteinExistence type="inferred from homology"/>
<evidence type="ECO:0000256" key="4">
    <source>
        <dbReference type="PIRSR" id="PIRSR000103-1"/>
    </source>
</evidence>
<keyword evidence="8" id="KW-1185">Reference proteome</keyword>
<dbReference type="InterPro" id="IPR013328">
    <property type="entry name" value="6PGD_dom2"/>
</dbReference>
<sequence length="337" mass="37917">MSNSDRYGFIGLGVMGHHMATNLQIYVTSQNLAPLIVYNRTFSKTQDLTEIGAIAAKSLKEVVEYANIIFTSLANDDSVNQIYETLLKEHDQITDDNKKKVIFVDTSTIYPTTIAAIQEKLENVENRYLLYCPVVGPPVNAKAARLIIVTSGNQAAIDHVNHLLVPVLGRKTIHVGSDVRKAASFKLTVNFFIGNMLEALSEGMTLAEKNGIEREKLLEIINLLFPDSPYGNYGTKILKENFKQDIGFNIDNALKDVNHIRRLAKDSETHLPSADLLHKHLSYAKEHSPDADQDWSCVVGSLRVGKCIPIVLQDYHLLVEKQQKNNRWRTFFEIILQ</sequence>
<gene>
    <name evidence="7" type="ORF">AMORRO_LOCUS9263</name>
</gene>
<dbReference type="InterPro" id="IPR051265">
    <property type="entry name" value="HIBADH-related_NP60_sf"/>
</dbReference>
<evidence type="ECO:0000256" key="2">
    <source>
        <dbReference type="ARBA" id="ARBA00023002"/>
    </source>
</evidence>
<dbReference type="InterPro" id="IPR036291">
    <property type="entry name" value="NAD(P)-bd_dom_sf"/>
</dbReference>
<dbReference type="PROSITE" id="PS00895">
    <property type="entry name" value="3_HYDROXYISOBUT_DH"/>
    <property type="match status" value="1"/>
</dbReference>
<dbReference type="EMBL" id="CAJVPV010008808">
    <property type="protein sequence ID" value="CAG8634960.1"/>
    <property type="molecule type" value="Genomic_DNA"/>
</dbReference>
<dbReference type="Pfam" id="PF14833">
    <property type="entry name" value="NAD_binding_11"/>
    <property type="match status" value="1"/>
</dbReference>
<dbReference type="InterPro" id="IPR015815">
    <property type="entry name" value="HIBADH-related"/>
</dbReference>
<dbReference type="InterPro" id="IPR002204">
    <property type="entry name" value="3-OH-isobutyrate_DH-rel_CS"/>
</dbReference>
<dbReference type="GO" id="GO:0051287">
    <property type="term" value="F:NAD binding"/>
    <property type="evidence" value="ECO:0007669"/>
    <property type="project" value="InterPro"/>
</dbReference>
<dbReference type="AlphaFoldDB" id="A0A9N9GUA4"/>
<feature type="active site" evidence="4">
    <location>
        <position position="186"/>
    </location>
</feature>
<keyword evidence="2" id="KW-0560">Oxidoreductase</keyword>
<evidence type="ECO:0000259" key="5">
    <source>
        <dbReference type="Pfam" id="PF03446"/>
    </source>
</evidence>
<keyword evidence="3" id="KW-0520">NAD</keyword>